<evidence type="ECO:0000313" key="1">
    <source>
        <dbReference type="EMBL" id="MDY3558145.1"/>
    </source>
</evidence>
<gene>
    <name evidence="1" type="ORF">R5W23_000953</name>
</gene>
<organism evidence="1 2">
    <name type="scientific">Gemmata algarum</name>
    <dbReference type="NCBI Taxonomy" id="2975278"/>
    <lineage>
        <taxon>Bacteria</taxon>
        <taxon>Pseudomonadati</taxon>
        <taxon>Planctomycetota</taxon>
        <taxon>Planctomycetia</taxon>
        <taxon>Gemmatales</taxon>
        <taxon>Gemmataceae</taxon>
        <taxon>Gemmata</taxon>
    </lineage>
</organism>
<sequence length="209" mass="23548">MGRRYSFELFYPAERVTEAVAALGPYRPSHYRKRRGELVRKELTGPPDLSGLSPETPLFWSLSLLFPADEIVRGWRDWSAHDSEWNTEGAELLPVGSIDLTVRTGAQYALLTFAARTRGISHVFASSRGVWAQFHTVLQASGGLVAIFDGTIDIGKQAYPVLPDGASSVEFDYRDFILEERSHYWHLDVDRYARAVLAAKSDFSRRLPN</sequence>
<protein>
    <submittedName>
        <fullName evidence="1">Uncharacterized protein</fullName>
    </submittedName>
</protein>
<comment type="caution">
    <text evidence="1">The sequence shown here is derived from an EMBL/GenBank/DDBJ whole genome shotgun (WGS) entry which is preliminary data.</text>
</comment>
<evidence type="ECO:0000313" key="2">
    <source>
        <dbReference type="Proteomes" id="UP001272242"/>
    </source>
</evidence>
<proteinExistence type="predicted"/>
<dbReference type="EMBL" id="JAXBLV010000014">
    <property type="protein sequence ID" value="MDY3558145.1"/>
    <property type="molecule type" value="Genomic_DNA"/>
</dbReference>
<reference evidence="2" key="1">
    <citation type="journal article" date="2023" name="Mar. Drugs">
        <title>Gemmata algarum, a Novel Planctomycete Isolated from an Algal Mat, Displays Antimicrobial Activity.</title>
        <authorList>
            <person name="Kumar G."/>
            <person name="Kallscheuer N."/>
            <person name="Kashif M."/>
            <person name="Ahamad S."/>
            <person name="Jagadeeshwari U."/>
            <person name="Pannikurungottu S."/>
            <person name="Haufschild T."/>
            <person name="Kabuu M."/>
            <person name="Sasikala C."/>
            <person name="Jogler C."/>
            <person name="Ramana C."/>
        </authorList>
    </citation>
    <scope>NUCLEOTIDE SEQUENCE [LARGE SCALE GENOMIC DNA]</scope>
    <source>
        <strain evidence="2">JC673</strain>
    </source>
</reference>
<accession>A0ABU5ESG4</accession>
<dbReference type="Proteomes" id="UP001272242">
    <property type="component" value="Unassembled WGS sequence"/>
</dbReference>
<name>A0ABU5ESG4_9BACT</name>
<keyword evidence="2" id="KW-1185">Reference proteome</keyword>
<dbReference type="RefSeq" id="WP_320685114.1">
    <property type="nucleotide sequence ID" value="NZ_JAXBLV010000014.1"/>
</dbReference>